<dbReference type="InterPro" id="IPR029787">
    <property type="entry name" value="Nucleotide_cyclase"/>
</dbReference>
<dbReference type="InterPro" id="IPR050697">
    <property type="entry name" value="Adenylyl/Guanylyl_Cyclase_3/4"/>
</dbReference>
<evidence type="ECO:0000256" key="4">
    <source>
        <dbReference type="SAM" id="MobiDB-lite"/>
    </source>
</evidence>
<dbReference type="Proteomes" id="UP000001025">
    <property type="component" value="Chromosome"/>
</dbReference>
<evidence type="ECO:0000256" key="3">
    <source>
        <dbReference type="ARBA" id="ARBA00023136"/>
    </source>
</evidence>
<evidence type="ECO:0000313" key="8">
    <source>
        <dbReference type="EMBL" id="CAD75092.1"/>
    </source>
</evidence>
<dbReference type="KEGG" id="rba:RB6945"/>
<keyword evidence="3 5" id="KW-0472">Membrane</keyword>
<dbReference type="EnsemblBacteria" id="CAD75092">
    <property type="protein sequence ID" value="CAD75092"/>
    <property type="gene ID" value="RB6945"/>
</dbReference>
<comment type="subcellular location">
    <subcellularLocation>
        <location evidence="1">Cell membrane</location>
        <topology evidence="1">Multi-pass membrane protein</topology>
    </subcellularLocation>
</comment>
<dbReference type="Gene3D" id="3.30.70.1230">
    <property type="entry name" value="Nucleotide cyclase"/>
    <property type="match status" value="1"/>
</dbReference>
<sequence length="589" mass="64261">MHPIMRGWQRNATLPTSTSNLPRLPVHFALKRPMSPPPAESTRRWTWAQRHAMFLVGVSPIVANVIGSVFNILYNQTQIQPLLSPAQMDRFHACWQVFNLFVYPVAIACYVVPLWQLRRVHRALLDHQPVDSETLAAARRRVIHLPWWFLLVAAIGWLSCIPIFPLAIASAGEPLSGVVVWHLITSFVIASLIAVTQSFFAVELTAQATLFPVFFQDSNPANVPGAVPLSIRARGILWAFSAVVCPVISLVMLLIVPDAANLSPMFGVTVGIVAIAFGLITSWMLGRWVTAPVMQLQRAASSVARGNLDVRVKLLRSDDFGHLIERFNRMVDGLQHRQKLQETFGRHVGREAAKQIMNQSDGLNGSEQVISVMFVDVRNFTRQSSKLSPTQVVQALNVFFQEAVEVVESHGGMVNKFLGDGFMAIFGVGGSAVDHGVKAVAAGQELAASMANKKTMMREAGWEDFAIGIGINTGPAVVGCIGSPKRQEYTAIGDTVNIASRVESLTKPLGHSLLITQCTRATLPESFPATALPEQMVKGKTTALAVFAIPDLSEATNETDQSDQVDDRPHSTSKTAISDKDLLNTPGQS</sequence>
<dbReference type="Gene3D" id="6.10.340.10">
    <property type="match status" value="1"/>
</dbReference>
<reference evidence="8 9" key="1">
    <citation type="journal article" date="2003" name="Proc. Natl. Acad. Sci. U.S.A.">
        <title>Complete genome sequence of the marine planctomycete Pirellula sp. strain 1.</title>
        <authorList>
            <person name="Gloeckner F.O."/>
            <person name="Kube M."/>
            <person name="Bauer M."/>
            <person name="Teeling H."/>
            <person name="Lombardot T."/>
            <person name="Ludwig W."/>
            <person name="Gade D."/>
            <person name="Beck A."/>
            <person name="Borzym K."/>
            <person name="Heitmann K."/>
            <person name="Rabus R."/>
            <person name="Schlesner H."/>
            <person name="Amann R."/>
            <person name="Reinhardt R."/>
        </authorList>
    </citation>
    <scope>NUCLEOTIDE SEQUENCE [LARGE SCALE GENOMIC DNA]</scope>
    <source>
        <strain evidence="9">DSM 10527 / NCIMB 13988 / SH1</strain>
    </source>
</reference>
<feature type="transmembrane region" description="Helical" evidence="5">
    <location>
        <begin position="94"/>
        <end position="115"/>
    </location>
</feature>
<dbReference type="eggNOG" id="COG5000">
    <property type="taxonomic scope" value="Bacteria"/>
</dbReference>
<feature type="transmembrane region" description="Helical" evidence="5">
    <location>
        <begin position="147"/>
        <end position="168"/>
    </location>
</feature>
<dbReference type="CDD" id="cd06225">
    <property type="entry name" value="HAMP"/>
    <property type="match status" value="1"/>
</dbReference>
<dbReference type="HOGENOM" id="CLU_025433_2_1_0"/>
<dbReference type="PANTHER" id="PTHR43081">
    <property type="entry name" value="ADENYLATE CYCLASE, TERMINAL-DIFFERENTIATION SPECIFIC-RELATED"/>
    <property type="match status" value="1"/>
</dbReference>
<keyword evidence="5" id="KW-1133">Transmembrane helix</keyword>
<protein>
    <submittedName>
        <fullName evidence="8">Adenylate cyclase 1</fullName>
        <ecNumber evidence="8">4.6.1.1</ecNumber>
    </submittedName>
</protein>
<dbReference type="SMART" id="SM00044">
    <property type="entry name" value="CYCc"/>
    <property type="match status" value="1"/>
</dbReference>
<organism evidence="8 9">
    <name type="scientific">Rhodopirellula baltica (strain DSM 10527 / NCIMB 13988 / SH1)</name>
    <dbReference type="NCBI Taxonomy" id="243090"/>
    <lineage>
        <taxon>Bacteria</taxon>
        <taxon>Pseudomonadati</taxon>
        <taxon>Planctomycetota</taxon>
        <taxon>Planctomycetia</taxon>
        <taxon>Pirellulales</taxon>
        <taxon>Pirellulaceae</taxon>
        <taxon>Rhodopirellula</taxon>
    </lineage>
</organism>
<dbReference type="SMR" id="Q7UPH0"/>
<dbReference type="eggNOG" id="COG2114">
    <property type="taxonomic scope" value="Bacteria"/>
</dbReference>
<feature type="region of interest" description="Disordered" evidence="4">
    <location>
        <begin position="552"/>
        <end position="589"/>
    </location>
</feature>
<dbReference type="SUPFAM" id="SSF55073">
    <property type="entry name" value="Nucleotide cyclase"/>
    <property type="match status" value="1"/>
</dbReference>
<dbReference type="InParanoid" id="Q7UPH0"/>
<gene>
    <name evidence="8" type="primary">cyaA</name>
    <name evidence="8" type="ordered locus">RB6945</name>
</gene>
<evidence type="ECO:0000256" key="5">
    <source>
        <dbReference type="SAM" id="Phobius"/>
    </source>
</evidence>
<dbReference type="EC" id="4.6.1.1" evidence="8"/>
<evidence type="ECO:0000256" key="2">
    <source>
        <dbReference type="ARBA" id="ARBA00022475"/>
    </source>
</evidence>
<feature type="domain" description="Guanylate cyclase" evidence="6">
    <location>
        <begin position="371"/>
        <end position="503"/>
    </location>
</feature>
<feature type="domain" description="HAMP" evidence="7">
    <location>
        <begin position="287"/>
        <end position="339"/>
    </location>
</feature>
<dbReference type="Pfam" id="PF00672">
    <property type="entry name" value="HAMP"/>
    <property type="match status" value="1"/>
</dbReference>
<feature type="transmembrane region" description="Helical" evidence="5">
    <location>
        <begin position="262"/>
        <end position="285"/>
    </location>
</feature>
<feature type="transmembrane region" description="Helical" evidence="5">
    <location>
        <begin position="236"/>
        <end position="256"/>
    </location>
</feature>
<dbReference type="PANTHER" id="PTHR43081:SF17">
    <property type="entry name" value="BLL5647 PROTEIN"/>
    <property type="match status" value="1"/>
</dbReference>
<evidence type="ECO:0000259" key="7">
    <source>
        <dbReference type="PROSITE" id="PS50885"/>
    </source>
</evidence>
<dbReference type="OrthoDB" id="9806704at2"/>
<keyword evidence="8" id="KW-0456">Lyase</keyword>
<dbReference type="GO" id="GO:0004016">
    <property type="term" value="F:adenylate cyclase activity"/>
    <property type="evidence" value="ECO:0000318"/>
    <property type="project" value="GO_Central"/>
</dbReference>
<dbReference type="PROSITE" id="PS50125">
    <property type="entry name" value="GUANYLATE_CYCLASE_2"/>
    <property type="match status" value="1"/>
</dbReference>
<dbReference type="InterPro" id="IPR003660">
    <property type="entry name" value="HAMP_dom"/>
</dbReference>
<name>Q7UPH0_RHOBA</name>
<evidence type="ECO:0000313" key="9">
    <source>
        <dbReference type="Proteomes" id="UP000001025"/>
    </source>
</evidence>
<feature type="transmembrane region" description="Helical" evidence="5">
    <location>
        <begin position="52"/>
        <end position="74"/>
    </location>
</feature>
<proteinExistence type="predicted"/>
<dbReference type="EMBL" id="BX294145">
    <property type="protein sequence ID" value="CAD75092.1"/>
    <property type="molecule type" value="Genomic_DNA"/>
</dbReference>
<dbReference type="GO" id="GO:0005886">
    <property type="term" value="C:plasma membrane"/>
    <property type="evidence" value="ECO:0007669"/>
    <property type="project" value="UniProtKB-SubCell"/>
</dbReference>
<accession>Q7UPH0</accession>
<dbReference type="AlphaFoldDB" id="Q7UPH0"/>
<keyword evidence="2" id="KW-1003">Cell membrane</keyword>
<dbReference type="STRING" id="243090.RB6945"/>
<keyword evidence="5" id="KW-0812">Transmembrane</keyword>
<dbReference type="SMART" id="SM00304">
    <property type="entry name" value="HAMP"/>
    <property type="match status" value="1"/>
</dbReference>
<dbReference type="GO" id="GO:0035556">
    <property type="term" value="P:intracellular signal transduction"/>
    <property type="evidence" value="ECO:0007669"/>
    <property type="project" value="InterPro"/>
</dbReference>
<keyword evidence="9" id="KW-1185">Reference proteome</keyword>
<dbReference type="InterPro" id="IPR001054">
    <property type="entry name" value="A/G_cyclase"/>
</dbReference>
<dbReference type="CDD" id="cd07302">
    <property type="entry name" value="CHD"/>
    <property type="match status" value="1"/>
</dbReference>
<feature type="transmembrane region" description="Helical" evidence="5">
    <location>
        <begin position="180"/>
        <end position="202"/>
    </location>
</feature>
<dbReference type="GO" id="GO:0006171">
    <property type="term" value="P:cAMP biosynthetic process"/>
    <property type="evidence" value="ECO:0000318"/>
    <property type="project" value="GO_Central"/>
</dbReference>
<dbReference type="Pfam" id="PF00211">
    <property type="entry name" value="Guanylate_cyc"/>
    <property type="match status" value="1"/>
</dbReference>
<evidence type="ECO:0000259" key="6">
    <source>
        <dbReference type="PROSITE" id="PS50125"/>
    </source>
</evidence>
<dbReference type="SUPFAM" id="SSF158472">
    <property type="entry name" value="HAMP domain-like"/>
    <property type="match status" value="1"/>
</dbReference>
<evidence type="ECO:0000256" key="1">
    <source>
        <dbReference type="ARBA" id="ARBA00004651"/>
    </source>
</evidence>
<dbReference type="PATRIC" id="fig|243090.15.peg.3362"/>
<dbReference type="PROSITE" id="PS50885">
    <property type="entry name" value="HAMP"/>
    <property type="match status" value="1"/>
</dbReference>